<dbReference type="EMBL" id="SNRY01007182">
    <property type="protein sequence ID" value="KAA6310931.1"/>
    <property type="molecule type" value="Genomic_DNA"/>
</dbReference>
<evidence type="ECO:0000259" key="1">
    <source>
        <dbReference type="Pfam" id="PF12674"/>
    </source>
</evidence>
<reference evidence="2" key="1">
    <citation type="submission" date="2019-03" db="EMBL/GenBank/DDBJ databases">
        <title>Single cell metagenomics reveals metabolic interactions within the superorganism composed of flagellate Streblomastix strix and complex community of Bacteroidetes bacteria on its surface.</title>
        <authorList>
            <person name="Treitli S.C."/>
            <person name="Kolisko M."/>
            <person name="Husnik F."/>
            <person name="Keeling P."/>
            <person name="Hampl V."/>
        </authorList>
    </citation>
    <scope>NUCLEOTIDE SEQUENCE</scope>
    <source>
        <strain evidence="2">STM</strain>
    </source>
</reference>
<organism evidence="2">
    <name type="scientific">termite gut metagenome</name>
    <dbReference type="NCBI Taxonomy" id="433724"/>
    <lineage>
        <taxon>unclassified sequences</taxon>
        <taxon>metagenomes</taxon>
        <taxon>organismal metagenomes</taxon>
    </lineage>
</organism>
<name>A0A5J4PPT4_9ZZZZ</name>
<accession>A0A5J4PPT4</accession>
<evidence type="ECO:0000313" key="2">
    <source>
        <dbReference type="EMBL" id="KAA6310931.1"/>
    </source>
</evidence>
<protein>
    <recommendedName>
        <fullName evidence="1">Putative zinc ribbon domain-containing protein</fullName>
    </recommendedName>
</protein>
<gene>
    <name evidence="2" type="ORF">EZS27_037852</name>
</gene>
<comment type="caution">
    <text evidence="2">The sequence shown here is derived from an EMBL/GenBank/DDBJ whole genome shotgun (WGS) entry which is preliminary data.</text>
</comment>
<feature type="domain" description="Putative zinc ribbon" evidence="1">
    <location>
        <begin position="5"/>
        <end position="89"/>
    </location>
</feature>
<proteinExistence type="predicted"/>
<dbReference type="InterPro" id="IPR025868">
    <property type="entry name" value="Zn_ribbon_dom_put"/>
</dbReference>
<dbReference type="Pfam" id="PF12674">
    <property type="entry name" value="Zn_ribbon_2"/>
    <property type="match status" value="1"/>
</dbReference>
<sequence length="90" mass="10303">MEQKLCQSCAMPLTDAALMGTNVDGSTNEDYCCYCFAGGEFTFDCTMDEQIEQCIEFLDELNKDATHKLTREEAIAQMKVTFPQLKRWKK</sequence>
<dbReference type="AlphaFoldDB" id="A0A5J4PPT4"/>